<evidence type="ECO:0000259" key="2">
    <source>
        <dbReference type="PROSITE" id="PS50041"/>
    </source>
</evidence>
<dbReference type="PROSITE" id="PS50041">
    <property type="entry name" value="C_TYPE_LECTIN_2"/>
    <property type="match status" value="1"/>
</dbReference>
<dbReference type="Gene3D" id="3.10.100.10">
    <property type="entry name" value="Mannose-Binding Protein A, subunit A"/>
    <property type="match status" value="1"/>
</dbReference>
<dbReference type="Ensembl" id="ENSFHET00000012837.1">
    <property type="protein sequence ID" value="ENSFHEP00000022455.1"/>
    <property type="gene ID" value="ENSFHEG00000002858.1"/>
</dbReference>
<dbReference type="PANTHER" id="PTHR45784:SF3">
    <property type="entry name" value="C-TYPE LECTIN DOMAIN FAMILY 4 MEMBER K-LIKE-RELATED"/>
    <property type="match status" value="1"/>
</dbReference>
<accession>A0A3Q2TZG1</accession>
<dbReference type="AlphaFoldDB" id="A0A3Q2TZG1"/>
<organism evidence="3 4">
    <name type="scientific">Fundulus heteroclitus</name>
    <name type="common">Killifish</name>
    <name type="synonym">Mummichog</name>
    <dbReference type="NCBI Taxonomy" id="8078"/>
    <lineage>
        <taxon>Eukaryota</taxon>
        <taxon>Metazoa</taxon>
        <taxon>Chordata</taxon>
        <taxon>Craniata</taxon>
        <taxon>Vertebrata</taxon>
        <taxon>Euteleostomi</taxon>
        <taxon>Actinopterygii</taxon>
        <taxon>Neopterygii</taxon>
        <taxon>Teleostei</taxon>
        <taxon>Neoteleostei</taxon>
        <taxon>Acanthomorphata</taxon>
        <taxon>Ovalentaria</taxon>
        <taxon>Atherinomorphae</taxon>
        <taxon>Cyprinodontiformes</taxon>
        <taxon>Fundulidae</taxon>
        <taxon>Fundulus</taxon>
    </lineage>
</organism>
<keyword evidence="1" id="KW-1133">Transmembrane helix</keyword>
<dbReference type="InterPro" id="IPR001304">
    <property type="entry name" value="C-type_lectin-like"/>
</dbReference>
<dbReference type="SUPFAM" id="SSF56436">
    <property type="entry name" value="C-type lectin-like"/>
    <property type="match status" value="1"/>
</dbReference>
<keyword evidence="1" id="KW-0472">Membrane</keyword>
<dbReference type="STRING" id="8078.ENSFHEP00000022455"/>
<sequence>MDSDLNLQMHLKTVTRSAFYHLKNISRIKGLMSQCDLKLIYAFIFSRIDYCNGVFTGLPKKWIRQLQLIQNASYIFKMNIKISSFLYLFNFLTFYNYNVQIVFFAVTDQNVKQYVFISTLKTWGSAQSYCRTHYTDLATIDSEEENLEVIKIIPNDSNAWIGLYRVPWLWSDKTQNSFRNQGSADLNSGNQHCVHETPSHVCCVHISQKLCITNICKLIII</sequence>
<reference evidence="3" key="1">
    <citation type="submission" date="2025-08" db="UniProtKB">
        <authorList>
            <consortium name="Ensembl"/>
        </authorList>
    </citation>
    <scope>IDENTIFICATION</scope>
</reference>
<proteinExistence type="predicted"/>
<reference evidence="3" key="2">
    <citation type="submission" date="2025-09" db="UniProtKB">
        <authorList>
            <consortium name="Ensembl"/>
        </authorList>
    </citation>
    <scope>IDENTIFICATION</scope>
</reference>
<keyword evidence="1" id="KW-0812">Transmembrane</keyword>
<dbReference type="SMART" id="SM00034">
    <property type="entry name" value="CLECT"/>
    <property type="match status" value="1"/>
</dbReference>
<protein>
    <recommendedName>
        <fullName evidence="2">C-type lectin domain-containing protein</fullName>
    </recommendedName>
</protein>
<dbReference type="GeneTree" id="ENSGT01030000234907"/>
<keyword evidence="4" id="KW-1185">Reference proteome</keyword>
<feature type="transmembrane region" description="Helical" evidence="1">
    <location>
        <begin position="85"/>
        <end position="106"/>
    </location>
</feature>
<evidence type="ECO:0000313" key="3">
    <source>
        <dbReference type="Ensembl" id="ENSFHEP00000022455.1"/>
    </source>
</evidence>
<dbReference type="PANTHER" id="PTHR45784">
    <property type="entry name" value="C-TYPE LECTIN DOMAIN FAMILY 20 MEMBER A-RELATED"/>
    <property type="match status" value="1"/>
</dbReference>
<dbReference type="Pfam" id="PF00059">
    <property type="entry name" value="Lectin_C"/>
    <property type="match status" value="1"/>
</dbReference>
<evidence type="ECO:0000256" key="1">
    <source>
        <dbReference type="SAM" id="Phobius"/>
    </source>
</evidence>
<dbReference type="InterPro" id="IPR016187">
    <property type="entry name" value="CTDL_fold"/>
</dbReference>
<name>A0A3Q2TZG1_FUNHE</name>
<feature type="domain" description="C-type lectin" evidence="2">
    <location>
        <begin position="114"/>
        <end position="212"/>
    </location>
</feature>
<evidence type="ECO:0000313" key="4">
    <source>
        <dbReference type="Proteomes" id="UP000265000"/>
    </source>
</evidence>
<dbReference type="InterPro" id="IPR016186">
    <property type="entry name" value="C-type_lectin-like/link_sf"/>
</dbReference>
<dbReference type="Proteomes" id="UP000265000">
    <property type="component" value="Unplaced"/>
</dbReference>